<gene>
    <name evidence="1" type="ORF">AAF712_004208</name>
</gene>
<name>A0ABR3A8M1_9AGAR</name>
<evidence type="ECO:0000313" key="2">
    <source>
        <dbReference type="Proteomes" id="UP001437256"/>
    </source>
</evidence>
<protein>
    <submittedName>
        <fullName evidence="1">Uncharacterized protein</fullName>
    </submittedName>
</protein>
<accession>A0ABR3A8M1</accession>
<proteinExistence type="predicted"/>
<comment type="caution">
    <text evidence="1">The sequence shown here is derived from an EMBL/GenBank/DDBJ whole genome shotgun (WGS) entry which is preliminary data.</text>
</comment>
<evidence type="ECO:0000313" key="1">
    <source>
        <dbReference type="EMBL" id="KAL0068877.1"/>
    </source>
</evidence>
<reference evidence="1 2" key="1">
    <citation type="submission" date="2024-05" db="EMBL/GenBank/DDBJ databases">
        <title>A draft genome resource for the thread blight pathogen Marasmius tenuissimus strain MS-2.</title>
        <authorList>
            <person name="Yulfo-Soto G.E."/>
            <person name="Baruah I.K."/>
            <person name="Amoako-Attah I."/>
            <person name="Bukari Y."/>
            <person name="Meinhardt L.W."/>
            <person name="Bailey B.A."/>
            <person name="Cohen S.P."/>
        </authorList>
    </citation>
    <scope>NUCLEOTIDE SEQUENCE [LARGE SCALE GENOMIC DNA]</scope>
    <source>
        <strain evidence="1 2">MS-2</strain>
    </source>
</reference>
<keyword evidence="2" id="KW-1185">Reference proteome</keyword>
<dbReference type="Proteomes" id="UP001437256">
    <property type="component" value="Unassembled WGS sequence"/>
</dbReference>
<sequence>MLWLYDKQWPELIHPFASAIDSPLEKPKEIVCLKLSDKPEYVRLPEGEKTLYQDYPELSLEDYHKKNGIYVE</sequence>
<dbReference type="EMBL" id="JBBXMP010000016">
    <property type="protein sequence ID" value="KAL0068877.1"/>
    <property type="molecule type" value="Genomic_DNA"/>
</dbReference>
<organism evidence="1 2">
    <name type="scientific">Marasmius tenuissimus</name>
    <dbReference type="NCBI Taxonomy" id="585030"/>
    <lineage>
        <taxon>Eukaryota</taxon>
        <taxon>Fungi</taxon>
        <taxon>Dikarya</taxon>
        <taxon>Basidiomycota</taxon>
        <taxon>Agaricomycotina</taxon>
        <taxon>Agaricomycetes</taxon>
        <taxon>Agaricomycetidae</taxon>
        <taxon>Agaricales</taxon>
        <taxon>Marasmiineae</taxon>
        <taxon>Marasmiaceae</taxon>
        <taxon>Marasmius</taxon>
    </lineage>
</organism>